<evidence type="ECO:0000256" key="5">
    <source>
        <dbReference type="SAM" id="Phobius"/>
    </source>
</evidence>
<dbReference type="InterPro" id="IPR020846">
    <property type="entry name" value="MFS_dom"/>
</dbReference>
<comment type="caution">
    <text evidence="8">The sequence shown here is derived from an EMBL/GenBank/DDBJ whole genome shotgun (WGS) entry which is preliminary data.</text>
</comment>
<dbReference type="PANTHER" id="PTHR23508">
    <property type="entry name" value="CARBOXYLIC ACID TRANSPORTER PROTEIN HOMOLOG"/>
    <property type="match status" value="1"/>
</dbReference>
<dbReference type="RefSeq" id="WP_060695376.1">
    <property type="nucleotide sequence ID" value="NZ_CP012676.1"/>
</dbReference>
<feature type="transmembrane region" description="Helical" evidence="5">
    <location>
        <begin position="341"/>
        <end position="360"/>
    </location>
</feature>
<evidence type="ECO:0000313" key="7">
    <source>
        <dbReference type="EMBL" id="OKA18899.1"/>
    </source>
</evidence>
<evidence type="ECO:0000256" key="1">
    <source>
        <dbReference type="ARBA" id="ARBA00004141"/>
    </source>
</evidence>
<feature type="transmembrane region" description="Helical" evidence="5">
    <location>
        <begin position="53"/>
        <end position="73"/>
    </location>
</feature>
<accession>A0A1Q4KDM5</accession>
<reference evidence="7 10" key="2">
    <citation type="submission" date="2016-11" db="EMBL/GenBank/DDBJ databases">
        <title>Draft genome of Pseudomonas versuta A4R1.5.</title>
        <authorList>
            <person name="See-Too W.-S."/>
        </authorList>
    </citation>
    <scope>NUCLEOTIDE SEQUENCE [LARGE SCALE GENOMIC DNA]</scope>
    <source>
        <strain evidence="7 10">A4R1.5</strain>
    </source>
</reference>
<dbReference type="InterPro" id="IPR036259">
    <property type="entry name" value="MFS_trans_sf"/>
</dbReference>
<dbReference type="PROSITE" id="PS00216">
    <property type="entry name" value="SUGAR_TRANSPORT_1"/>
    <property type="match status" value="1"/>
</dbReference>
<feature type="domain" description="Major facilitator superfamily (MFS) profile" evidence="6">
    <location>
        <begin position="15"/>
        <end position="396"/>
    </location>
</feature>
<name>A0A0M5LWF4_9PSED</name>
<dbReference type="EMBL" id="MPJD01000026">
    <property type="protein sequence ID" value="OKA20530.1"/>
    <property type="molecule type" value="Genomic_DNA"/>
</dbReference>
<dbReference type="EMBL" id="MPJC01000015">
    <property type="protein sequence ID" value="OKA18899.1"/>
    <property type="molecule type" value="Genomic_DNA"/>
</dbReference>
<dbReference type="KEGG" id="ppsy:AOC04_16970"/>
<feature type="transmembrane region" description="Helical" evidence="5">
    <location>
        <begin position="80"/>
        <end position="100"/>
    </location>
</feature>
<dbReference type="NCBIfam" id="NF008586">
    <property type="entry name" value="PRK11551.1"/>
    <property type="match status" value="1"/>
</dbReference>
<sequence length="401" mass="41686">MTSLNVMTPLHMARTIGLCFLVALMEGLDLQASGIAAQGMAAAFQLDKLHMGWVFSAGIFGLLPGAFLGGLLADRIGRKRVLMASVALFGLFSLVTTMAWDYNSLLVARCLTGVGLGAALPNLIALSSEVAGPRLRGTAVSLMYCGVPLGAALAAGIGIADLAGGWQVVFYVGGVVPLLIVPMLGLYLPESALFRSIKDTPPVSVVQGLFRDGAALPTAMIWVSFFFTLMVVYILINWLPSLLVGQGFSGRQASWVMLALQIGAATGTLLLGWFMDRLPAWALSALIYLGILASLTALGLASEMQSMLVAGFVAGFFATGGQCVLYALAPHFYRPSVRTTGVGCAVAIGRLGAMNGPLVAGKMLALGTGTTGVMLASAPGIVIAALAMFYLSVRRNSSQAD</sequence>
<proteinExistence type="predicted"/>
<dbReference type="SUPFAM" id="SSF103473">
    <property type="entry name" value="MFS general substrate transporter"/>
    <property type="match status" value="1"/>
</dbReference>
<dbReference type="Gene3D" id="1.20.1250.20">
    <property type="entry name" value="MFS general substrate transporter like domains"/>
    <property type="match status" value="2"/>
</dbReference>
<keyword evidence="2 5" id="KW-0812">Transmembrane</keyword>
<dbReference type="Proteomes" id="UP000186677">
    <property type="component" value="Unassembled WGS sequence"/>
</dbReference>
<evidence type="ECO:0000313" key="8">
    <source>
        <dbReference type="EMBL" id="OKA20530.1"/>
    </source>
</evidence>
<dbReference type="PROSITE" id="PS00217">
    <property type="entry name" value="SUGAR_TRANSPORT_2"/>
    <property type="match status" value="1"/>
</dbReference>
<dbReference type="Pfam" id="PF07690">
    <property type="entry name" value="MFS_1"/>
    <property type="match status" value="1"/>
</dbReference>
<keyword evidence="3 5" id="KW-1133">Transmembrane helix</keyword>
<feature type="transmembrane region" description="Helical" evidence="5">
    <location>
        <begin position="166"/>
        <end position="188"/>
    </location>
</feature>
<dbReference type="Proteomes" id="UP000185990">
    <property type="component" value="Unassembled WGS sequence"/>
</dbReference>
<feature type="transmembrane region" description="Helical" evidence="5">
    <location>
        <begin position="106"/>
        <end position="126"/>
    </location>
</feature>
<feature type="transmembrane region" description="Helical" evidence="5">
    <location>
        <begin position="219"/>
        <end position="240"/>
    </location>
</feature>
<organism evidence="8 9">
    <name type="scientific">Pseudomonas versuta</name>
    <dbReference type="NCBI Taxonomy" id="1788301"/>
    <lineage>
        <taxon>Bacteria</taxon>
        <taxon>Pseudomonadati</taxon>
        <taxon>Pseudomonadota</taxon>
        <taxon>Gammaproteobacteria</taxon>
        <taxon>Pseudomonadales</taxon>
        <taxon>Pseudomonadaceae</taxon>
        <taxon>Pseudomonas</taxon>
    </lineage>
</organism>
<keyword evidence="10" id="KW-1185">Reference proteome</keyword>
<dbReference type="InterPro" id="IPR005829">
    <property type="entry name" value="Sugar_transporter_CS"/>
</dbReference>
<dbReference type="PANTHER" id="PTHR23508:SF10">
    <property type="entry name" value="CARBOXYLIC ACID TRANSPORTER PROTEIN HOMOLOG"/>
    <property type="match status" value="1"/>
</dbReference>
<dbReference type="PROSITE" id="PS50850">
    <property type="entry name" value="MFS"/>
    <property type="match status" value="1"/>
</dbReference>
<evidence type="ECO:0000313" key="9">
    <source>
        <dbReference type="Proteomes" id="UP000185990"/>
    </source>
</evidence>
<evidence type="ECO:0000313" key="10">
    <source>
        <dbReference type="Proteomes" id="UP000186677"/>
    </source>
</evidence>
<evidence type="ECO:0000259" key="6">
    <source>
        <dbReference type="PROSITE" id="PS50850"/>
    </source>
</evidence>
<protein>
    <submittedName>
        <fullName evidence="8">3-(3-hydroxy-phenyl)propionate transporter MhpT</fullName>
    </submittedName>
</protein>
<evidence type="ECO:0000256" key="2">
    <source>
        <dbReference type="ARBA" id="ARBA00022692"/>
    </source>
</evidence>
<dbReference type="InterPro" id="IPR011701">
    <property type="entry name" value="MFS"/>
</dbReference>
<feature type="transmembrane region" description="Helical" evidence="5">
    <location>
        <begin position="252"/>
        <end position="274"/>
    </location>
</feature>
<dbReference type="CDD" id="cd17365">
    <property type="entry name" value="MFS_PcaK_like"/>
    <property type="match status" value="1"/>
</dbReference>
<feature type="transmembrane region" description="Helical" evidence="5">
    <location>
        <begin position="138"/>
        <end position="160"/>
    </location>
</feature>
<dbReference type="GO" id="GO:0046943">
    <property type="term" value="F:carboxylic acid transmembrane transporter activity"/>
    <property type="evidence" value="ECO:0007669"/>
    <property type="project" value="TreeGrafter"/>
</dbReference>
<dbReference type="OrthoDB" id="6627132at2"/>
<dbReference type="AlphaFoldDB" id="A0A0M5LWF4"/>
<gene>
    <name evidence="7" type="ORF">BOH73_18735</name>
    <name evidence="8" type="ORF">BOH74_16835</name>
</gene>
<comment type="subcellular location">
    <subcellularLocation>
        <location evidence="1">Membrane</location>
        <topology evidence="1">Multi-pass membrane protein</topology>
    </subcellularLocation>
</comment>
<dbReference type="GO" id="GO:0005886">
    <property type="term" value="C:plasma membrane"/>
    <property type="evidence" value="ECO:0007669"/>
    <property type="project" value="TreeGrafter"/>
</dbReference>
<accession>A0A0M5LWF4</accession>
<feature type="transmembrane region" description="Helical" evidence="5">
    <location>
        <begin position="307"/>
        <end position="329"/>
    </location>
</feature>
<evidence type="ECO:0000256" key="3">
    <source>
        <dbReference type="ARBA" id="ARBA00022989"/>
    </source>
</evidence>
<feature type="transmembrane region" description="Helical" evidence="5">
    <location>
        <begin position="372"/>
        <end position="393"/>
    </location>
</feature>
<keyword evidence="4 5" id="KW-0472">Membrane</keyword>
<reference evidence="8 9" key="1">
    <citation type="submission" date="2016-11" db="EMBL/GenBank/DDBJ databases">
        <title>Draft genome of Pseudomonas versuta A4R1.12.</title>
        <authorList>
            <person name="See-Too W.-S."/>
        </authorList>
    </citation>
    <scope>NUCLEOTIDE SEQUENCE [LARGE SCALE GENOMIC DNA]</scope>
    <source>
        <strain evidence="8 9">A4R1.12</strain>
    </source>
</reference>
<evidence type="ECO:0000256" key="4">
    <source>
        <dbReference type="ARBA" id="ARBA00023136"/>
    </source>
</evidence>
<feature type="transmembrane region" description="Helical" evidence="5">
    <location>
        <begin position="281"/>
        <end position="301"/>
    </location>
</feature>